<dbReference type="Proteomes" id="UP000294692">
    <property type="component" value="Unassembled WGS sequence"/>
</dbReference>
<name>A0A4R3V6F4_9BURK</name>
<evidence type="ECO:0000313" key="1">
    <source>
        <dbReference type="EMBL" id="TCU99172.1"/>
    </source>
</evidence>
<dbReference type="AlphaFoldDB" id="A0A4R3V6F4"/>
<dbReference type="OrthoDB" id="259311at2"/>
<accession>A0A4R3V6F4</accession>
<dbReference type="EMBL" id="SMBX01000004">
    <property type="protein sequence ID" value="TCU99172.1"/>
    <property type="molecule type" value="Genomic_DNA"/>
</dbReference>
<evidence type="ECO:0000313" key="2">
    <source>
        <dbReference type="Proteomes" id="UP000294692"/>
    </source>
</evidence>
<protein>
    <submittedName>
        <fullName evidence="1">FmdE protein associated with molybdenum formylmethanofuran dehydrogenase</fullName>
    </submittedName>
</protein>
<proteinExistence type="predicted"/>
<comment type="caution">
    <text evidence="1">The sequence shown here is derived from an EMBL/GenBank/DDBJ whole genome shotgun (WGS) entry which is preliminary data.</text>
</comment>
<gene>
    <name evidence="1" type="ORF">EV686_104273</name>
</gene>
<dbReference type="RefSeq" id="WP_132476773.1">
    <property type="nucleotide sequence ID" value="NZ_JBHRVM010000001.1"/>
</dbReference>
<sequence length="199" mass="21557">MAHPRFFDEIPTITLRDPLARLLGAADDGLIEYSYAETVKVTGHSCPTVAGAWLMTTQALRRLHGDEIPTRGAISAAFRNSALEGVTGVIASVVGFLTGATVDTGFKGLRGRFDRRRLLSFEQPIDGDIRFERLDTGAAITVSFDASVVPAPPGIMPQLFAAMEANASPEQQAAFANAWQDRVRRIFENADHPGLLKFS</sequence>
<keyword evidence="2" id="KW-1185">Reference proteome</keyword>
<organism evidence="1 2">
    <name type="scientific">Paracandidimonas soli</name>
    <dbReference type="NCBI Taxonomy" id="1917182"/>
    <lineage>
        <taxon>Bacteria</taxon>
        <taxon>Pseudomonadati</taxon>
        <taxon>Pseudomonadota</taxon>
        <taxon>Betaproteobacteria</taxon>
        <taxon>Burkholderiales</taxon>
        <taxon>Alcaligenaceae</taxon>
        <taxon>Paracandidimonas</taxon>
    </lineage>
</organism>
<reference evidence="1 2" key="1">
    <citation type="submission" date="2019-03" db="EMBL/GenBank/DDBJ databases">
        <title>Genomic Encyclopedia of Type Strains, Phase IV (KMG-IV): sequencing the most valuable type-strain genomes for metagenomic binning, comparative biology and taxonomic classification.</title>
        <authorList>
            <person name="Goeker M."/>
        </authorList>
    </citation>
    <scope>NUCLEOTIDE SEQUENCE [LARGE SCALE GENOMIC DNA]</scope>
    <source>
        <strain evidence="1 2">DSM 100048</strain>
    </source>
</reference>